<protein>
    <submittedName>
        <fullName evidence="3">Late nodulin</fullName>
    </submittedName>
</protein>
<dbReference type="EnsemblPlants" id="KEH28220">
    <property type="protein sequence ID" value="KEH28220"/>
    <property type="gene ID" value="MTR_5g076383"/>
</dbReference>
<evidence type="ECO:0000259" key="2">
    <source>
        <dbReference type="Pfam" id="PF07127"/>
    </source>
</evidence>
<evidence type="ECO:0000313" key="4">
    <source>
        <dbReference type="EnsemblPlants" id="KEH28220"/>
    </source>
</evidence>
<accession>A0A072UQT2</accession>
<dbReference type="InterPro" id="IPR009810">
    <property type="entry name" value="Nodulin_late_dom"/>
</dbReference>
<dbReference type="EMBL" id="CM001221">
    <property type="protein sequence ID" value="KEH28220.1"/>
    <property type="molecule type" value="Genomic_DNA"/>
</dbReference>
<dbReference type="PaxDb" id="3880-AES99085"/>
<reference evidence="4" key="3">
    <citation type="submission" date="2015-04" db="UniProtKB">
        <authorList>
            <consortium name="EnsemblPlants"/>
        </authorList>
    </citation>
    <scope>IDENTIFICATION</scope>
    <source>
        <strain evidence="4">cv. Jemalong A17</strain>
    </source>
</reference>
<feature type="signal peptide" evidence="1">
    <location>
        <begin position="1"/>
        <end position="25"/>
    </location>
</feature>
<dbReference type="Pfam" id="PF07127">
    <property type="entry name" value="Nodulin_late"/>
    <property type="match status" value="1"/>
</dbReference>
<sequence length="66" mass="7568">MAEIINFVYVTILFLFFFHVATISAESHECDIAADCPPHMYLYKATCVALRVESMLDTSFLLQFTQ</sequence>
<dbReference type="Proteomes" id="UP000002051">
    <property type="component" value="Chromosome 5"/>
</dbReference>
<dbReference type="HOGENOM" id="CLU_2835003_0_0_1"/>
<keyword evidence="5" id="KW-1185">Reference proteome</keyword>
<reference evidence="3 5" key="1">
    <citation type="journal article" date="2011" name="Nature">
        <title>The Medicago genome provides insight into the evolution of rhizobial symbioses.</title>
        <authorList>
            <person name="Young N.D."/>
            <person name="Debelle F."/>
            <person name="Oldroyd G.E."/>
            <person name="Geurts R."/>
            <person name="Cannon S.B."/>
            <person name="Udvardi M.K."/>
            <person name="Benedito V.A."/>
            <person name="Mayer K.F."/>
            <person name="Gouzy J."/>
            <person name="Schoof H."/>
            <person name="Van de Peer Y."/>
            <person name="Proost S."/>
            <person name="Cook D.R."/>
            <person name="Meyers B.C."/>
            <person name="Spannagl M."/>
            <person name="Cheung F."/>
            <person name="De Mita S."/>
            <person name="Krishnakumar V."/>
            <person name="Gundlach H."/>
            <person name="Zhou S."/>
            <person name="Mudge J."/>
            <person name="Bharti A.K."/>
            <person name="Murray J.D."/>
            <person name="Naoumkina M.A."/>
            <person name="Rosen B."/>
            <person name="Silverstein K.A."/>
            <person name="Tang H."/>
            <person name="Rombauts S."/>
            <person name="Zhao P.X."/>
            <person name="Zhou P."/>
            <person name="Barbe V."/>
            <person name="Bardou P."/>
            <person name="Bechner M."/>
            <person name="Bellec A."/>
            <person name="Berger A."/>
            <person name="Berges H."/>
            <person name="Bidwell S."/>
            <person name="Bisseling T."/>
            <person name="Choisne N."/>
            <person name="Couloux A."/>
            <person name="Denny R."/>
            <person name="Deshpande S."/>
            <person name="Dai X."/>
            <person name="Doyle J.J."/>
            <person name="Dudez A.M."/>
            <person name="Farmer A.D."/>
            <person name="Fouteau S."/>
            <person name="Franken C."/>
            <person name="Gibelin C."/>
            <person name="Gish J."/>
            <person name="Goldstein S."/>
            <person name="Gonzalez A.J."/>
            <person name="Green P.J."/>
            <person name="Hallab A."/>
            <person name="Hartog M."/>
            <person name="Hua A."/>
            <person name="Humphray S.J."/>
            <person name="Jeong D.H."/>
            <person name="Jing Y."/>
            <person name="Jocker A."/>
            <person name="Kenton S.M."/>
            <person name="Kim D.J."/>
            <person name="Klee K."/>
            <person name="Lai H."/>
            <person name="Lang C."/>
            <person name="Lin S."/>
            <person name="Macmil S.L."/>
            <person name="Magdelenat G."/>
            <person name="Matthews L."/>
            <person name="McCorrison J."/>
            <person name="Monaghan E.L."/>
            <person name="Mun J.H."/>
            <person name="Najar F.Z."/>
            <person name="Nicholson C."/>
            <person name="Noirot C."/>
            <person name="O'Bleness M."/>
            <person name="Paule C.R."/>
            <person name="Poulain J."/>
            <person name="Prion F."/>
            <person name="Qin B."/>
            <person name="Qu C."/>
            <person name="Retzel E.F."/>
            <person name="Riddle C."/>
            <person name="Sallet E."/>
            <person name="Samain S."/>
            <person name="Samson N."/>
            <person name="Sanders I."/>
            <person name="Saurat O."/>
            <person name="Scarpelli C."/>
            <person name="Schiex T."/>
            <person name="Segurens B."/>
            <person name="Severin A.J."/>
            <person name="Sherrier D.J."/>
            <person name="Shi R."/>
            <person name="Sims S."/>
            <person name="Singer S.R."/>
            <person name="Sinharoy S."/>
            <person name="Sterck L."/>
            <person name="Viollet A."/>
            <person name="Wang B.B."/>
            <person name="Wang K."/>
            <person name="Wang M."/>
            <person name="Wang X."/>
            <person name="Warfsmann J."/>
            <person name="Weissenbach J."/>
            <person name="White D.D."/>
            <person name="White J.D."/>
            <person name="Wiley G.B."/>
            <person name="Wincker P."/>
            <person name="Xing Y."/>
            <person name="Yang L."/>
            <person name="Yao Z."/>
            <person name="Ying F."/>
            <person name="Zhai J."/>
            <person name="Zhou L."/>
            <person name="Zuber A."/>
            <person name="Denarie J."/>
            <person name="Dixon R.A."/>
            <person name="May G.D."/>
            <person name="Schwartz D.C."/>
            <person name="Rogers J."/>
            <person name="Quetier F."/>
            <person name="Town C.D."/>
            <person name="Roe B.A."/>
        </authorList>
    </citation>
    <scope>NUCLEOTIDE SEQUENCE [LARGE SCALE GENOMIC DNA]</scope>
    <source>
        <strain evidence="3">A17</strain>
        <strain evidence="4 5">cv. Jemalong A17</strain>
    </source>
</reference>
<dbReference type="GO" id="GO:0046872">
    <property type="term" value="F:metal ion binding"/>
    <property type="evidence" value="ECO:0007669"/>
    <property type="project" value="InterPro"/>
</dbReference>
<reference evidence="3 5" key="2">
    <citation type="journal article" date="2014" name="BMC Genomics">
        <title>An improved genome release (version Mt4.0) for the model legume Medicago truncatula.</title>
        <authorList>
            <person name="Tang H."/>
            <person name="Krishnakumar V."/>
            <person name="Bidwell S."/>
            <person name="Rosen B."/>
            <person name="Chan A."/>
            <person name="Zhou S."/>
            <person name="Gentzbittel L."/>
            <person name="Childs K.L."/>
            <person name="Yandell M."/>
            <person name="Gundlach H."/>
            <person name="Mayer K.F."/>
            <person name="Schwartz D.C."/>
            <person name="Town C.D."/>
        </authorList>
    </citation>
    <scope>GENOME REANNOTATION</scope>
    <source>
        <strain evidence="3">A17</strain>
        <strain evidence="4 5">cv. Jemalong A17</strain>
    </source>
</reference>
<evidence type="ECO:0000313" key="3">
    <source>
        <dbReference type="EMBL" id="KEH28220.1"/>
    </source>
</evidence>
<dbReference type="AlphaFoldDB" id="A0A072UQT2"/>
<feature type="domain" description="Late nodulin" evidence="2">
    <location>
        <begin position="1"/>
        <end position="48"/>
    </location>
</feature>
<proteinExistence type="predicted"/>
<feature type="chain" id="PRO_5014499881" evidence="1">
    <location>
        <begin position="26"/>
        <end position="66"/>
    </location>
</feature>
<name>A0A072UQT2_MEDTR</name>
<organism evidence="3 5">
    <name type="scientific">Medicago truncatula</name>
    <name type="common">Barrel medic</name>
    <name type="synonym">Medicago tribuloides</name>
    <dbReference type="NCBI Taxonomy" id="3880"/>
    <lineage>
        <taxon>Eukaryota</taxon>
        <taxon>Viridiplantae</taxon>
        <taxon>Streptophyta</taxon>
        <taxon>Embryophyta</taxon>
        <taxon>Tracheophyta</taxon>
        <taxon>Spermatophyta</taxon>
        <taxon>Magnoliopsida</taxon>
        <taxon>eudicotyledons</taxon>
        <taxon>Gunneridae</taxon>
        <taxon>Pentapetalae</taxon>
        <taxon>rosids</taxon>
        <taxon>fabids</taxon>
        <taxon>Fabales</taxon>
        <taxon>Fabaceae</taxon>
        <taxon>Papilionoideae</taxon>
        <taxon>50 kb inversion clade</taxon>
        <taxon>NPAAA clade</taxon>
        <taxon>Hologalegina</taxon>
        <taxon>IRL clade</taxon>
        <taxon>Trifolieae</taxon>
        <taxon>Medicago</taxon>
    </lineage>
</organism>
<evidence type="ECO:0000313" key="5">
    <source>
        <dbReference type="Proteomes" id="UP000002051"/>
    </source>
</evidence>
<evidence type="ECO:0000256" key="1">
    <source>
        <dbReference type="SAM" id="SignalP"/>
    </source>
</evidence>
<gene>
    <name evidence="3" type="ordered locus">MTR_5g076383</name>
</gene>
<keyword evidence="1" id="KW-0732">Signal</keyword>